<dbReference type="Gene3D" id="3.40.50.1820">
    <property type="entry name" value="alpha/beta hydrolase"/>
    <property type="match status" value="1"/>
</dbReference>
<dbReference type="Pfam" id="PF00561">
    <property type="entry name" value="Abhydrolase_1"/>
    <property type="match status" value="1"/>
</dbReference>
<feature type="domain" description="AB hydrolase-1" evidence="1">
    <location>
        <begin position="41"/>
        <end position="172"/>
    </location>
</feature>
<evidence type="ECO:0000313" key="3">
    <source>
        <dbReference type="Proteomes" id="UP001272137"/>
    </source>
</evidence>
<protein>
    <submittedName>
        <fullName evidence="2">Alpha/beta hydrolase family protein</fullName>
    </submittedName>
</protein>
<dbReference type="SUPFAM" id="SSF53474">
    <property type="entry name" value="alpha/beta-Hydrolases"/>
    <property type="match status" value="1"/>
</dbReference>
<dbReference type="PANTHER" id="PTHR43689:SF8">
    <property type="entry name" value="ALPHA_BETA-HYDROLASES SUPERFAMILY PROTEIN"/>
    <property type="match status" value="1"/>
</dbReference>
<dbReference type="Proteomes" id="UP001272137">
    <property type="component" value="Unassembled WGS sequence"/>
</dbReference>
<dbReference type="PRINTS" id="PR00111">
    <property type="entry name" value="ABHYDROLASE"/>
</dbReference>
<keyword evidence="2" id="KW-0378">Hydrolase</keyword>
<dbReference type="GO" id="GO:0016787">
    <property type="term" value="F:hydrolase activity"/>
    <property type="evidence" value="ECO:0007669"/>
    <property type="project" value="UniProtKB-KW"/>
</dbReference>
<proteinExistence type="predicted"/>
<dbReference type="RefSeq" id="WP_019256198.1">
    <property type="nucleotide sequence ID" value="NZ_JANUQN010000038.1"/>
</dbReference>
<evidence type="ECO:0000259" key="1">
    <source>
        <dbReference type="Pfam" id="PF00561"/>
    </source>
</evidence>
<reference evidence="2" key="1">
    <citation type="submission" date="2018-08" db="EMBL/GenBank/DDBJ databases">
        <title>Identification of Burkholderia cepacia strains that express a Burkholderia pseudomallei-like capsular polysaccharide.</title>
        <authorList>
            <person name="Burtnick M.N."/>
            <person name="Vongsouvath M."/>
            <person name="Newton P."/>
            <person name="Wuthiekanun V."/>
            <person name="Limmathurotsakul D."/>
            <person name="Brett P.J."/>
            <person name="Chantratita N."/>
            <person name="Dance D.A."/>
        </authorList>
    </citation>
    <scope>NUCLEOTIDE SEQUENCE</scope>
    <source>
        <strain evidence="2">SBXCC001</strain>
    </source>
</reference>
<dbReference type="AlphaFoldDB" id="A0AAW9CYF6"/>
<dbReference type="InterPro" id="IPR029058">
    <property type="entry name" value="AB_hydrolase_fold"/>
</dbReference>
<dbReference type="EMBL" id="QXCT01000002">
    <property type="protein sequence ID" value="MDW9254143.1"/>
    <property type="molecule type" value="Genomic_DNA"/>
</dbReference>
<evidence type="ECO:0000313" key="2">
    <source>
        <dbReference type="EMBL" id="MDW9254143.1"/>
    </source>
</evidence>
<gene>
    <name evidence="2" type="ORF">C7S16_3202</name>
</gene>
<sequence>MTNTNDRLRAAEDRWIDTGRGRLFARCWPVPHRAGASDDPPPIVLLHDSLGCIRLWRTFPQTLAECTGRGVIAYDRLGFGQSEPRADTFDAGFVRDEAQQFFPMLREAFGFDRFVAFGHSVGGGMAVHCAAAYPSACEALVTESAQAFVEDRTRAGIVQAREQFEQRDAFERLRAYHGDKARWVLDAWIDTWLSPGFADWSLADVLPQVMCPTLAIHGSDDEYGSNLHPETIVRLVGGPAQIEIVPGVRHVPHRERERWVAERVAAFLREARRGVSE</sequence>
<comment type="caution">
    <text evidence="2">The sequence shown here is derived from an EMBL/GenBank/DDBJ whole genome shotgun (WGS) entry which is preliminary data.</text>
</comment>
<name>A0AAW9CYF6_BURTH</name>
<dbReference type="PANTHER" id="PTHR43689">
    <property type="entry name" value="HYDROLASE"/>
    <property type="match status" value="1"/>
</dbReference>
<organism evidence="2 3">
    <name type="scientific">Burkholderia thailandensis</name>
    <dbReference type="NCBI Taxonomy" id="57975"/>
    <lineage>
        <taxon>Bacteria</taxon>
        <taxon>Pseudomonadati</taxon>
        <taxon>Pseudomonadota</taxon>
        <taxon>Betaproteobacteria</taxon>
        <taxon>Burkholderiales</taxon>
        <taxon>Burkholderiaceae</taxon>
        <taxon>Burkholderia</taxon>
        <taxon>pseudomallei group</taxon>
    </lineage>
</organism>
<dbReference type="InterPro" id="IPR000073">
    <property type="entry name" value="AB_hydrolase_1"/>
</dbReference>
<accession>A0AAW9CYF6</accession>